<dbReference type="EMBL" id="LR862132">
    <property type="protein sequence ID" value="CAD1837515.1"/>
    <property type="molecule type" value="Genomic_DNA"/>
</dbReference>
<evidence type="ECO:0000256" key="1">
    <source>
        <dbReference type="SAM" id="MobiDB-lite"/>
    </source>
</evidence>
<reference evidence="2" key="1">
    <citation type="submission" date="2020-07" db="EMBL/GenBank/DDBJ databases">
        <authorList>
            <person name="Lin J."/>
        </authorList>
    </citation>
    <scope>NUCLEOTIDE SEQUENCE</scope>
</reference>
<gene>
    <name evidence="2" type="ORF">CB5_LOCUS20726</name>
</gene>
<sequence length="161" mass="18589">MVKKEACLNTCSVFEHVVHLGVNEIGLHSKKRNRLAQQRLNDLVYVKYNRALMRRYNLCDTIDPIVLNDVDDSNEWLTGVMDSDGEDDNEKGLVWEDDTLTWVMSLKLPGLMSLAIIREPDWVDFEDTEEEEDIGNEQSEEEEEDYSDANEVDEDGDEDDT</sequence>
<organism evidence="2">
    <name type="scientific">Ananas comosus var. bracteatus</name>
    <name type="common">red pineapple</name>
    <dbReference type="NCBI Taxonomy" id="296719"/>
    <lineage>
        <taxon>Eukaryota</taxon>
        <taxon>Viridiplantae</taxon>
        <taxon>Streptophyta</taxon>
        <taxon>Embryophyta</taxon>
        <taxon>Tracheophyta</taxon>
        <taxon>Spermatophyta</taxon>
        <taxon>Magnoliopsida</taxon>
        <taxon>Liliopsida</taxon>
        <taxon>Poales</taxon>
        <taxon>Bromeliaceae</taxon>
        <taxon>Bromelioideae</taxon>
        <taxon>Ananas</taxon>
    </lineage>
</organism>
<proteinExistence type="predicted"/>
<feature type="region of interest" description="Disordered" evidence="1">
    <location>
        <begin position="123"/>
        <end position="161"/>
    </location>
</feature>
<dbReference type="AlphaFoldDB" id="A0A6V7Q3P2"/>
<accession>A0A6V7Q3P2</accession>
<name>A0A6V7Q3P2_ANACO</name>
<protein>
    <recommendedName>
        <fullName evidence="3">HAT C-terminal dimerisation domain-containing protein</fullName>
    </recommendedName>
</protein>
<evidence type="ECO:0000313" key="2">
    <source>
        <dbReference type="EMBL" id="CAD1837515.1"/>
    </source>
</evidence>
<evidence type="ECO:0008006" key="3">
    <source>
        <dbReference type="Google" id="ProtNLM"/>
    </source>
</evidence>